<evidence type="ECO:0000313" key="1">
    <source>
        <dbReference type="EMBL" id="ADB42120.1"/>
    </source>
</evidence>
<reference evidence="1 2" key="1">
    <citation type="journal article" date="2010" name="Stand. Genomic Sci.">
        <title>Complete genome sequence of Spirosoma linguale type strain (1).</title>
        <authorList>
            <person name="Lail K."/>
            <person name="Sikorski J."/>
            <person name="Saunders E."/>
            <person name="Lapidus A."/>
            <person name="Glavina Del Rio T."/>
            <person name="Copeland A."/>
            <person name="Tice H."/>
            <person name="Cheng J.-F."/>
            <person name="Lucas S."/>
            <person name="Nolan M."/>
            <person name="Bruce D."/>
            <person name="Goodwin L."/>
            <person name="Pitluck S."/>
            <person name="Ivanova N."/>
            <person name="Mavromatis K."/>
            <person name="Ovchinnikova G."/>
            <person name="Pati A."/>
            <person name="Chen A."/>
            <person name="Palaniappan K."/>
            <person name="Land M."/>
            <person name="Hauser L."/>
            <person name="Chang Y.-J."/>
            <person name="Jeffries C.D."/>
            <person name="Chain P."/>
            <person name="Brettin T."/>
            <person name="Detter J.C."/>
            <person name="Schuetze A."/>
            <person name="Rohde M."/>
            <person name="Tindall B.J."/>
            <person name="Goeker M."/>
            <person name="Bristow J."/>
            <person name="Eisen J.A."/>
            <person name="Markowitz V."/>
            <person name="Hugenholtz P."/>
            <person name="Kyrpides N.C."/>
            <person name="Klenk H.-P."/>
            <person name="Chen F."/>
        </authorList>
    </citation>
    <scope>NUCLEOTIDE SEQUENCE [LARGE SCALE GENOMIC DNA]</scope>
    <source>
        <strain evidence="2">ATCC 33905 / DSM 74 / LMG 10896 / Claus 1</strain>
    </source>
</reference>
<organism evidence="1 2">
    <name type="scientific">Spirosoma linguale (strain ATCC 33905 / DSM 74 / LMG 10896 / Claus 1)</name>
    <dbReference type="NCBI Taxonomy" id="504472"/>
    <lineage>
        <taxon>Bacteria</taxon>
        <taxon>Pseudomonadati</taxon>
        <taxon>Bacteroidota</taxon>
        <taxon>Cytophagia</taxon>
        <taxon>Cytophagales</taxon>
        <taxon>Cytophagaceae</taxon>
        <taxon>Spirosoma</taxon>
    </lineage>
</organism>
<dbReference type="EMBL" id="CP001769">
    <property type="protein sequence ID" value="ADB42120.1"/>
    <property type="molecule type" value="Genomic_DNA"/>
</dbReference>
<dbReference type="HOGENOM" id="CLU_2958467_0_0_10"/>
<evidence type="ECO:0000313" key="2">
    <source>
        <dbReference type="Proteomes" id="UP000002028"/>
    </source>
</evidence>
<dbReference type="Proteomes" id="UP000002028">
    <property type="component" value="Chromosome"/>
</dbReference>
<proteinExistence type="predicted"/>
<dbReference type="AlphaFoldDB" id="D2QTI8"/>
<gene>
    <name evidence="1" type="ordered locus">Slin_6160</name>
</gene>
<keyword evidence="2" id="KW-1185">Reference proteome</keyword>
<name>D2QTI8_SPILD</name>
<dbReference type="STRING" id="504472.Slin_6160"/>
<sequence length="59" mass="6548">MGKLLWNEHFFVTLYCRSVKDFSPSSVFTDLPHSIKQYPLLVSIGASTKTNNGPNGGFV</sequence>
<dbReference type="KEGG" id="sli:Slin_6160"/>
<accession>D2QTI8</accession>
<protein>
    <submittedName>
        <fullName evidence="1">Uncharacterized protein</fullName>
    </submittedName>
</protein>